<keyword evidence="12" id="KW-1185">Reference proteome</keyword>
<dbReference type="Pfam" id="PF03873">
    <property type="entry name" value="RseA_C"/>
    <property type="match status" value="1"/>
</dbReference>
<organism evidence="11 12">
    <name type="scientific">Pseudoalteromonas qingdaonensis</name>
    <dbReference type="NCBI Taxonomy" id="3131913"/>
    <lineage>
        <taxon>Bacteria</taxon>
        <taxon>Pseudomonadati</taxon>
        <taxon>Pseudomonadota</taxon>
        <taxon>Gammaproteobacteria</taxon>
        <taxon>Alteromonadales</taxon>
        <taxon>Pseudoalteromonadaceae</taxon>
        <taxon>Pseudoalteromonas</taxon>
    </lineage>
</organism>
<evidence type="ECO:0000256" key="6">
    <source>
        <dbReference type="ARBA" id="ARBA00023136"/>
    </source>
</evidence>
<dbReference type="InterPro" id="IPR036147">
    <property type="entry name" value="Anti-sigma_E_RseA_N_sf"/>
</dbReference>
<keyword evidence="4" id="KW-0812">Transmembrane</keyword>
<dbReference type="SUPFAM" id="SSF89069">
    <property type="entry name" value="N-terminal, cytoplasmic domain of anti-sigmaE factor RseA"/>
    <property type="match status" value="1"/>
</dbReference>
<evidence type="ECO:0000259" key="10">
    <source>
        <dbReference type="Pfam" id="PF03873"/>
    </source>
</evidence>
<feature type="region of interest" description="Disordered" evidence="8">
    <location>
        <begin position="180"/>
        <end position="201"/>
    </location>
</feature>
<keyword evidence="3 7" id="KW-1003">Cell membrane</keyword>
<dbReference type="PIRSF" id="PIRSF016938">
    <property type="entry name" value="RseA"/>
    <property type="match status" value="1"/>
</dbReference>
<protein>
    <recommendedName>
        <fullName evidence="7">Anti-sigma-E factor RseA</fullName>
    </recommendedName>
    <alternativeName>
        <fullName evidence="7">Regulator of SigE</fullName>
    </alternativeName>
    <alternativeName>
        <fullName evidence="7">Sigma-E anti-sigma factor RseA</fullName>
    </alternativeName>
    <alternativeName>
        <fullName evidence="7">Sigma-E factor negative regulatory protein</fullName>
    </alternativeName>
</protein>
<keyword evidence="5" id="KW-1133">Transmembrane helix</keyword>
<evidence type="ECO:0000256" key="2">
    <source>
        <dbReference type="ARBA" id="ARBA00005837"/>
    </source>
</evidence>
<evidence type="ECO:0000256" key="4">
    <source>
        <dbReference type="ARBA" id="ARBA00022692"/>
    </source>
</evidence>
<comment type="caution">
    <text evidence="11">The sequence shown here is derived from an EMBL/GenBank/DDBJ whole genome shotgun (WGS) entry which is preliminary data.</text>
</comment>
<dbReference type="Proteomes" id="UP001447008">
    <property type="component" value="Unassembled WGS sequence"/>
</dbReference>
<dbReference type="PANTHER" id="PTHR38104">
    <property type="match status" value="1"/>
</dbReference>
<comment type="subunit">
    <text evidence="7">Interacts 1:1 with ECF RNA polymerase sigma-E (RpoE); this inhibits the interaction of sigma-E with the RNA polymerase catalytic core and leads to a decreased expression of sigma-E-regulated genes. Interacts with RseB.</text>
</comment>
<dbReference type="PANTHER" id="PTHR38104:SF1">
    <property type="entry name" value="ANTI-SIGMA-E FACTOR RSEA"/>
    <property type="match status" value="1"/>
</dbReference>
<comment type="similarity">
    <text evidence="2 7">Belongs to the RseA family.</text>
</comment>
<comment type="function">
    <text evidence="7">An anti-sigma factor for extracytoplasmic function (ECF) sigma factor sigma-E (RpoE). ECF sigma factors are held in an inactive form by an anti-sigma factor until released by regulated intramembrane proteolysis (RIP). RIP occurs when an extracytoplasmic signal triggers a concerted proteolytic cascade to transmit information and elicit cellular responses. The membrane-spanning regulatory substrate protein is first cut periplasmically (site-1 protease, S1P, DegS), then within the membrane itself (site-2 protease, S2P, RseP), while cytoplasmic proteases finish degrading the anti-sigma factor, liberating sigma-E.</text>
</comment>
<evidence type="ECO:0000256" key="7">
    <source>
        <dbReference type="PIRNR" id="PIRNR016938"/>
    </source>
</evidence>
<dbReference type="InterPro" id="IPR005572">
    <property type="entry name" value="Anti-sigma_E_RseA_N"/>
</dbReference>
<reference evidence="11 12" key="1">
    <citation type="submission" date="2024-03" db="EMBL/GenBank/DDBJ databases">
        <title>Pseudoalteromonas qingdaonensis sp. nov., isolated from the intestines of marine benthic organisms.</title>
        <authorList>
            <person name="Lin X."/>
            <person name="Fang S."/>
            <person name="Hu X."/>
        </authorList>
    </citation>
    <scope>NUCLEOTIDE SEQUENCE [LARGE SCALE GENOMIC DNA]</scope>
    <source>
        <strain evidence="11 12">YIC-827</strain>
    </source>
</reference>
<gene>
    <name evidence="11" type="ORF">WCN91_14685</name>
</gene>
<dbReference type="InterPro" id="IPR052383">
    <property type="entry name" value="Anti-sigma-E_RseA-like"/>
</dbReference>
<evidence type="ECO:0000256" key="3">
    <source>
        <dbReference type="ARBA" id="ARBA00022475"/>
    </source>
</evidence>
<dbReference type="EMBL" id="JBCGCU010000023">
    <property type="protein sequence ID" value="MEM0516644.1"/>
    <property type="molecule type" value="Genomic_DNA"/>
</dbReference>
<dbReference type="InterPro" id="IPR026279">
    <property type="entry name" value="RseA"/>
</dbReference>
<evidence type="ECO:0000256" key="5">
    <source>
        <dbReference type="ARBA" id="ARBA00022989"/>
    </source>
</evidence>
<evidence type="ECO:0000313" key="12">
    <source>
        <dbReference type="Proteomes" id="UP001447008"/>
    </source>
</evidence>
<evidence type="ECO:0000259" key="9">
    <source>
        <dbReference type="Pfam" id="PF03872"/>
    </source>
</evidence>
<keyword evidence="6 7" id="KW-0472">Membrane</keyword>
<feature type="compositionally biased region" description="Basic and acidic residues" evidence="8">
    <location>
        <begin position="192"/>
        <end position="201"/>
    </location>
</feature>
<dbReference type="RefSeq" id="WP_342680118.1">
    <property type="nucleotide sequence ID" value="NZ_JBCGCU010000023.1"/>
</dbReference>
<name>A0ABU9MZI4_9GAMM</name>
<feature type="domain" description="Anti sigma-E protein RseA N-terminal" evidence="9">
    <location>
        <begin position="11"/>
        <end position="87"/>
    </location>
</feature>
<dbReference type="InterPro" id="IPR005573">
    <property type="entry name" value="Anti-sigma_E_RseA_C"/>
</dbReference>
<keyword evidence="7" id="KW-0997">Cell inner membrane</keyword>
<dbReference type="Gene3D" id="1.10.10.880">
    <property type="entry name" value="Anti sigma-E protein RseA, N-terminal domain"/>
    <property type="match status" value="1"/>
</dbReference>
<dbReference type="CDD" id="cd16328">
    <property type="entry name" value="RseA_N"/>
    <property type="match status" value="1"/>
</dbReference>
<dbReference type="Pfam" id="PF03872">
    <property type="entry name" value="RseA_N"/>
    <property type="match status" value="1"/>
</dbReference>
<feature type="domain" description="Anti sigma-E protein RseA C-terminal" evidence="10">
    <location>
        <begin position="132"/>
        <end position="182"/>
    </location>
</feature>
<proteinExistence type="inferred from homology"/>
<evidence type="ECO:0000313" key="11">
    <source>
        <dbReference type="EMBL" id="MEM0516644.1"/>
    </source>
</evidence>
<comment type="subcellular location">
    <subcellularLocation>
        <location evidence="7">Cell inner membrane</location>
    </subcellularLocation>
    <subcellularLocation>
        <location evidence="1">Cell membrane</location>
        <topology evidence="1">Single-pass membrane protein</topology>
    </subcellularLocation>
</comment>
<sequence length="201" mass="21852">MTKAKCSEQDKALISALVDNEASVDTLNLADVDRDTLARYSLIGNVMRSETAPSIQLDIAAQIAQQLEQEPVHAQFGQESKSSKEAQPQQDNVIRGTWWRGITQTAIAASVAVVAVLGVQQYGATDNGADELPPLQSNPFIGAASPVSYSSQPALENAERGLRELQHQRIGALVLEHQRQTREAAHLANTANKDEQEQQEQ</sequence>
<evidence type="ECO:0000256" key="1">
    <source>
        <dbReference type="ARBA" id="ARBA00004162"/>
    </source>
</evidence>
<evidence type="ECO:0000256" key="8">
    <source>
        <dbReference type="SAM" id="MobiDB-lite"/>
    </source>
</evidence>
<accession>A0ABU9MZI4</accession>